<keyword evidence="3 9" id="KW-0540">Nuclease</keyword>
<evidence type="ECO:0000256" key="6">
    <source>
        <dbReference type="ARBA" id="ARBA00022801"/>
    </source>
</evidence>
<keyword evidence="5 9" id="KW-0255">Endonuclease</keyword>
<keyword evidence="4 9" id="KW-0479">Metal-binding</keyword>
<sequence length="93" mass="10690">MYTLLVCYDIVGDDRRDEVSAVLSVHGAHVQLSTFECALRTKREVTAARAALKRIIDQDEDQVRIYQLGNAAMDSRVIFGRRRLEERADFYIV</sequence>
<dbReference type="InterPro" id="IPR021127">
    <property type="entry name" value="CRISPR_associated_Cas2"/>
</dbReference>
<gene>
    <name evidence="9 10" type="primary">cas2</name>
    <name evidence="10" type="ORF">VA596_47055</name>
</gene>
<reference evidence="10 11" key="1">
    <citation type="submission" date="2023-12" db="EMBL/GenBank/DDBJ databases">
        <title>Amycolatopsis sp. V23-08.</title>
        <authorList>
            <person name="Somphong A."/>
        </authorList>
    </citation>
    <scope>NUCLEOTIDE SEQUENCE [LARGE SCALE GENOMIC DNA]</scope>
    <source>
        <strain evidence="10 11">V23-08</strain>
    </source>
</reference>
<dbReference type="SUPFAM" id="SSF143430">
    <property type="entry name" value="TTP0101/SSO1404-like"/>
    <property type="match status" value="1"/>
</dbReference>
<keyword evidence="7 9" id="KW-0460">Magnesium</keyword>
<evidence type="ECO:0000256" key="7">
    <source>
        <dbReference type="ARBA" id="ARBA00022842"/>
    </source>
</evidence>
<keyword evidence="8 9" id="KW-0051">Antiviral defense</keyword>
<dbReference type="PANTHER" id="PTHR34405:SF3">
    <property type="entry name" value="CRISPR-ASSOCIATED ENDORIBONUCLEASE CAS2 3"/>
    <property type="match status" value="1"/>
</dbReference>
<evidence type="ECO:0000256" key="2">
    <source>
        <dbReference type="ARBA" id="ARBA00009959"/>
    </source>
</evidence>
<evidence type="ECO:0000256" key="5">
    <source>
        <dbReference type="ARBA" id="ARBA00022759"/>
    </source>
</evidence>
<accession>A0ABU5RLU3</accession>
<comment type="similarity">
    <text evidence="2 9">Belongs to the CRISPR-associated endoribonuclease Cas2 protein family.</text>
</comment>
<dbReference type="EMBL" id="JAYFSI010000020">
    <property type="protein sequence ID" value="MEA5367158.1"/>
    <property type="molecule type" value="Genomic_DNA"/>
</dbReference>
<proteinExistence type="inferred from homology"/>
<dbReference type="NCBIfam" id="TIGR01573">
    <property type="entry name" value="cas2"/>
    <property type="match status" value="1"/>
</dbReference>
<dbReference type="EC" id="3.1.-.-" evidence="9"/>
<feature type="binding site" evidence="9">
    <location>
        <position position="9"/>
    </location>
    <ligand>
        <name>Mg(2+)</name>
        <dbReference type="ChEBI" id="CHEBI:18420"/>
        <note>catalytic</note>
    </ligand>
</feature>
<organism evidence="10 11">
    <name type="scientific">Amycolatopsis heterodermiae</name>
    <dbReference type="NCBI Taxonomy" id="3110235"/>
    <lineage>
        <taxon>Bacteria</taxon>
        <taxon>Bacillati</taxon>
        <taxon>Actinomycetota</taxon>
        <taxon>Actinomycetes</taxon>
        <taxon>Pseudonocardiales</taxon>
        <taxon>Pseudonocardiaceae</taxon>
        <taxon>Amycolatopsis</taxon>
    </lineage>
</organism>
<comment type="function">
    <text evidence="9">CRISPR (clustered regularly interspaced short palindromic repeat), is an adaptive immune system that provides protection against mobile genetic elements (viruses, transposable elements and conjugative plasmids). CRISPR clusters contain sequences complementary to antecedent mobile elements and target invading nucleic acids. CRISPR clusters are transcribed and processed into CRISPR RNA (crRNA). Functions as a ssRNA-specific endoribonuclease. Involved in the integration of spacer DNA into the CRISPR cassette.</text>
</comment>
<dbReference type="CDD" id="cd09725">
    <property type="entry name" value="Cas2_I_II_III"/>
    <property type="match status" value="1"/>
</dbReference>
<dbReference type="HAMAP" id="MF_01471">
    <property type="entry name" value="Cas2"/>
    <property type="match status" value="1"/>
</dbReference>
<dbReference type="RefSeq" id="WP_323336931.1">
    <property type="nucleotide sequence ID" value="NZ_JAYFSI010000020.1"/>
</dbReference>
<evidence type="ECO:0000313" key="10">
    <source>
        <dbReference type="EMBL" id="MEA5367158.1"/>
    </source>
</evidence>
<dbReference type="InterPro" id="IPR019199">
    <property type="entry name" value="Virulence_VapD/CRISPR_Cas2"/>
</dbReference>
<dbReference type="Pfam" id="PF09827">
    <property type="entry name" value="CRISPR_Cas2"/>
    <property type="match status" value="1"/>
</dbReference>
<keyword evidence="6 9" id="KW-0378">Hydrolase</keyword>
<evidence type="ECO:0000256" key="1">
    <source>
        <dbReference type="ARBA" id="ARBA00001946"/>
    </source>
</evidence>
<comment type="cofactor">
    <cofactor evidence="1 9">
        <name>Mg(2+)</name>
        <dbReference type="ChEBI" id="CHEBI:18420"/>
    </cofactor>
</comment>
<comment type="caution">
    <text evidence="10">The sequence shown here is derived from an EMBL/GenBank/DDBJ whole genome shotgun (WGS) entry which is preliminary data.</text>
</comment>
<protein>
    <recommendedName>
        <fullName evidence="9">CRISPR-associated endoribonuclease Cas2</fullName>
        <ecNumber evidence="9">3.1.-.-</ecNumber>
    </recommendedName>
</protein>
<evidence type="ECO:0000256" key="8">
    <source>
        <dbReference type="ARBA" id="ARBA00023118"/>
    </source>
</evidence>
<keyword evidence="11" id="KW-1185">Reference proteome</keyword>
<dbReference type="GO" id="GO:0004519">
    <property type="term" value="F:endonuclease activity"/>
    <property type="evidence" value="ECO:0007669"/>
    <property type="project" value="UniProtKB-KW"/>
</dbReference>
<dbReference type="Gene3D" id="3.30.70.240">
    <property type="match status" value="1"/>
</dbReference>
<evidence type="ECO:0000313" key="11">
    <source>
        <dbReference type="Proteomes" id="UP001304298"/>
    </source>
</evidence>
<evidence type="ECO:0000256" key="3">
    <source>
        <dbReference type="ARBA" id="ARBA00022722"/>
    </source>
</evidence>
<dbReference type="Proteomes" id="UP001304298">
    <property type="component" value="Unassembled WGS sequence"/>
</dbReference>
<comment type="subunit">
    <text evidence="9">Homodimer, forms a heterotetramer with a Cas1 homodimer.</text>
</comment>
<evidence type="ECO:0000256" key="4">
    <source>
        <dbReference type="ARBA" id="ARBA00022723"/>
    </source>
</evidence>
<dbReference type="PANTHER" id="PTHR34405">
    <property type="entry name" value="CRISPR-ASSOCIATED ENDORIBONUCLEASE CAS2"/>
    <property type="match status" value="1"/>
</dbReference>
<evidence type="ECO:0000256" key="9">
    <source>
        <dbReference type="HAMAP-Rule" id="MF_01471"/>
    </source>
</evidence>
<name>A0ABU5RLU3_9PSEU</name>